<proteinExistence type="predicted"/>
<comment type="caution">
    <text evidence="1">The sequence shown here is derived from an EMBL/GenBank/DDBJ whole genome shotgun (WGS) entry which is preliminary data.</text>
</comment>
<accession>A0AAD3TDV8</accession>
<dbReference type="Proteomes" id="UP001279734">
    <property type="component" value="Unassembled WGS sequence"/>
</dbReference>
<sequence length="195" mass="20538">MLAAHCADDGPGALSLLLNMFGAPGSLLWLVVSTMPTINEAVVLSACYFMLKLESLLKQGLDVLWSCVVVMHICPSCCYGLLRCKDSATNRELIPTGCCWSQMLGMGVMVTDAMEVAIVDGKSGCWLSTTPGIVGGRALHDSVPVGIKLPSLESLGVCVEASGPKAWSPKLVVLSCFIYSILCCGHALAESSKLV</sequence>
<dbReference type="EMBL" id="BSYO01000034">
    <property type="protein sequence ID" value="GMH28220.1"/>
    <property type="molecule type" value="Genomic_DNA"/>
</dbReference>
<evidence type="ECO:0000313" key="2">
    <source>
        <dbReference type="Proteomes" id="UP001279734"/>
    </source>
</evidence>
<evidence type="ECO:0000313" key="1">
    <source>
        <dbReference type="EMBL" id="GMH28220.1"/>
    </source>
</evidence>
<name>A0AAD3TDV8_NEPGR</name>
<dbReference type="AlphaFoldDB" id="A0AAD3TDV8"/>
<gene>
    <name evidence="1" type="ORF">Nepgr_030063</name>
</gene>
<protein>
    <submittedName>
        <fullName evidence="1">Uncharacterized protein</fullName>
    </submittedName>
</protein>
<organism evidence="1 2">
    <name type="scientific">Nepenthes gracilis</name>
    <name type="common">Slender pitcher plant</name>
    <dbReference type="NCBI Taxonomy" id="150966"/>
    <lineage>
        <taxon>Eukaryota</taxon>
        <taxon>Viridiplantae</taxon>
        <taxon>Streptophyta</taxon>
        <taxon>Embryophyta</taxon>
        <taxon>Tracheophyta</taxon>
        <taxon>Spermatophyta</taxon>
        <taxon>Magnoliopsida</taxon>
        <taxon>eudicotyledons</taxon>
        <taxon>Gunneridae</taxon>
        <taxon>Pentapetalae</taxon>
        <taxon>Caryophyllales</taxon>
        <taxon>Nepenthaceae</taxon>
        <taxon>Nepenthes</taxon>
    </lineage>
</organism>
<keyword evidence="2" id="KW-1185">Reference proteome</keyword>
<reference evidence="1" key="1">
    <citation type="submission" date="2023-05" db="EMBL/GenBank/DDBJ databases">
        <title>Nepenthes gracilis genome sequencing.</title>
        <authorList>
            <person name="Fukushima K."/>
        </authorList>
    </citation>
    <scope>NUCLEOTIDE SEQUENCE</scope>
    <source>
        <strain evidence="1">SING2019-196</strain>
    </source>
</reference>